<feature type="transmembrane region" description="Helical" evidence="1">
    <location>
        <begin position="49"/>
        <end position="68"/>
    </location>
</feature>
<keyword evidence="1" id="KW-0472">Membrane</keyword>
<reference evidence="3" key="1">
    <citation type="submission" date="2017-02" db="UniProtKB">
        <authorList>
            <consortium name="WormBaseParasite"/>
        </authorList>
    </citation>
    <scope>IDENTIFICATION</scope>
</reference>
<proteinExistence type="predicted"/>
<keyword evidence="2" id="KW-1185">Reference proteome</keyword>
<evidence type="ECO:0000313" key="2">
    <source>
        <dbReference type="Proteomes" id="UP000046393"/>
    </source>
</evidence>
<keyword evidence="1" id="KW-0812">Transmembrane</keyword>
<protein>
    <submittedName>
        <fullName evidence="3">Uncharacterized protein</fullName>
    </submittedName>
</protein>
<evidence type="ECO:0000256" key="1">
    <source>
        <dbReference type="SAM" id="Phobius"/>
    </source>
</evidence>
<dbReference type="AlphaFoldDB" id="A0A0N5AJQ4"/>
<sequence>MERIHLEHLNQMWRVNDKEAHSADTYPLTRLDRYINAVFNLPENTPSSLLAICGFALVVIVILLCFYCSHRLGLPVKPEQQLTLRTVSTQNLTPNQSKPQKLSPTHRTYSLESNIQEHEKTPNVTKNVGINASDSVESDFQIISLKTRADNNSKKETKNLSNECDTWSETSLIGSNASRDSVKQSLKCVHGAGAFELPPPSSLMMNGKDRIYRVFQSRRSVQLPPVTLNPTPQRLSVAL</sequence>
<evidence type="ECO:0000313" key="3">
    <source>
        <dbReference type="WBParaSite" id="SMUV_0000469901-mRNA-1"/>
    </source>
</evidence>
<organism evidence="2 3">
    <name type="scientific">Syphacia muris</name>
    <dbReference type="NCBI Taxonomy" id="451379"/>
    <lineage>
        <taxon>Eukaryota</taxon>
        <taxon>Metazoa</taxon>
        <taxon>Ecdysozoa</taxon>
        <taxon>Nematoda</taxon>
        <taxon>Chromadorea</taxon>
        <taxon>Rhabditida</taxon>
        <taxon>Spirurina</taxon>
        <taxon>Oxyuridomorpha</taxon>
        <taxon>Oxyuroidea</taxon>
        <taxon>Oxyuridae</taxon>
        <taxon>Syphacia</taxon>
    </lineage>
</organism>
<dbReference type="WBParaSite" id="SMUV_0000469901-mRNA-1">
    <property type="protein sequence ID" value="SMUV_0000469901-mRNA-1"/>
    <property type="gene ID" value="SMUV_0000469901"/>
</dbReference>
<dbReference type="Proteomes" id="UP000046393">
    <property type="component" value="Unplaced"/>
</dbReference>
<name>A0A0N5AJQ4_9BILA</name>
<keyword evidence="1" id="KW-1133">Transmembrane helix</keyword>
<accession>A0A0N5AJQ4</accession>